<reference evidence="7" key="1">
    <citation type="submission" date="2018-02" db="EMBL/GenBank/DDBJ databases">
        <title>Genome sequence of Desulfocucumis palustris strain NAW-5.</title>
        <authorList>
            <person name="Watanabe M."/>
            <person name="Kojima H."/>
            <person name="Fukui M."/>
        </authorList>
    </citation>
    <scope>NUCLEOTIDE SEQUENCE [LARGE SCALE GENOMIC DNA]</scope>
    <source>
        <strain evidence="7">NAW-5</strain>
    </source>
</reference>
<name>A0A2L2X938_9FIRM</name>
<organism evidence="6 7">
    <name type="scientific">Desulfocucumis palustris</name>
    <dbReference type="NCBI Taxonomy" id="1898651"/>
    <lineage>
        <taxon>Bacteria</taxon>
        <taxon>Bacillati</taxon>
        <taxon>Bacillota</taxon>
        <taxon>Clostridia</taxon>
        <taxon>Eubacteriales</taxon>
        <taxon>Desulfocucumaceae</taxon>
        <taxon>Desulfocucumis</taxon>
    </lineage>
</organism>
<sequence>MAILTVDDSPTTCSIIGSYLEGFGQKLFFTGTGHETIKFLGITSFGAPSETVDLILLDIVLPDMDGRDVCRIIKNSEHLKDIPVIIITSLLEMEHLEKAFEAGATDYINKPVHKIELLARIRSALKLKFEMDKRKVRERSLIEVTLQLEEAIKQLNLLSTLDGLTGIANRRRFDEYIDLEWRRGIRNVKPLSLIMADIDYFKNYNDLYGHLAGDECLKTVARALQGVMNRPGDLLCRYGGEEFVAVLPGTPKNGSLLMAEKMSAVVKNAKIVNKSSKVDDYVTVSMGVATALPTREALPAVLIAEADKALYEAKQAGRNTVRAAGG</sequence>
<evidence type="ECO:0000259" key="5">
    <source>
        <dbReference type="PROSITE" id="PS50887"/>
    </source>
</evidence>
<dbReference type="Pfam" id="PF00072">
    <property type="entry name" value="Response_reg"/>
    <property type="match status" value="1"/>
</dbReference>
<dbReference type="InterPro" id="IPR011006">
    <property type="entry name" value="CheY-like_superfamily"/>
</dbReference>
<evidence type="ECO:0000256" key="1">
    <source>
        <dbReference type="ARBA" id="ARBA00018672"/>
    </source>
</evidence>
<dbReference type="GO" id="GO:0005886">
    <property type="term" value="C:plasma membrane"/>
    <property type="evidence" value="ECO:0007669"/>
    <property type="project" value="TreeGrafter"/>
</dbReference>
<dbReference type="NCBIfam" id="TIGR00254">
    <property type="entry name" value="GGDEF"/>
    <property type="match status" value="1"/>
</dbReference>
<dbReference type="AlphaFoldDB" id="A0A2L2X938"/>
<dbReference type="GO" id="GO:0052621">
    <property type="term" value="F:diguanylate cyclase activity"/>
    <property type="evidence" value="ECO:0007669"/>
    <property type="project" value="TreeGrafter"/>
</dbReference>
<evidence type="ECO:0000313" key="7">
    <source>
        <dbReference type="Proteomes" id="UP000239549"/>
    </source>
</evidence>
<proteinExistence type="predicted"/>
<dbReference type="InterPro" id="IPR043128">
    <property type="entry name" value="Rev_trsase/Diguanyl_cyclase"/>
</dbReference>
<dbReference type="Gene3D" id="3.40.50.2300">
    <property type="match status" value="1"/>
</dbReference>
<dbReference type="OrthoDB" id="9783388at2"/>
<dbReference type="InterPro" id="IPR001789">
    <property type="entry name" value="Sig_transdc_resp-reg_receiver"/>
</dbReference>
<dbReference type="Proteomes" id="UP000239549">
    <property type="component" value="Unassembled WGS sequence"/>
</dbReference>
<feature type="domain" description="Response regulatory" evidence="4">
    <location>
        <begin position="2"/>
        <end position="125"/>
    </location>
</feature>
<evidence type="ECO:0000313" key="6">
    <source>
        <dbReference type="EMBL" id="GBF32103.1"/>
    </source>
</evidence>
<dbReference type="GO" id="GO:0043709">
    <property type="term" value="P:cell adhesion involved in single-species biofilm formation"/>
    <property type="evidence" value="ECO:0007669"/>
    <property type="project" value="TreeGrafter"/>
</dbReference>
<dbReference type="SUPFAM" id="SSF52172">
    <property type="entry name" value="CheY-like"/>
    <property type="match status" value="1"/>
</dbReference>
<dbReference type="InterPro" id="IPR029787">
    <property type="entry name" value="Nucleotide_cyclase"/>
</dbReference>
<dbReference type="PROSITE" id="PS50887">
    <property type="entry name" value="GGDEF"/>
    <property type="match status" value="1"/>
</dbReference>
<gene>
    <name evidence="6" type="ORF">DCCM_0294</name>
</gene>
<protein>
    <recommendedName>
        <fullName evidence="1">Stage 0 sporulation protein A homolog</fullName>
    </recommendedName>
</protein>
<comment type="caution">
    <text evidence="6">The sequence shown here is derived from an EMBL/GenBank/DDBJ whole genome shotgun (WGS) entry which is preliminary data.</text>
</comment>
<keyword evidence="7" id="KW-1185">Reference proteome</keyword>
<dbReference type="RefSeq" id="WP_104370675.1">
    <property type="nucleotide sequence ID" value="NZ_BFAV01000018.1"/>
</dbReference>
<dbReference type="CDD" id="cd01949">
    <property type="entry name" value="GGDEF"/>
    <property type="match status" value="1"/>
</dbReference>
<dbReference type="SMART" id="SM00448">
    <property type="entry name" value="REC"/>
    <property type="match status" value="1"/>
</dbReference>
<dbReference type="PANTHER" id="PTHR45138:SF9">
    <property type="entry name" value="DIGUANYLATE CYCLASE DGCM-RELATED"/>
    <property type="match status" value="1"/>
</dbReference>
<dbReference type="EMBL" id="BFAV01000018">
    <property type="protein sequence ID" value="GBF32103.1"/>
    <property type="molecule type" value="Genomic_DNA"/>
</dbReference>
<evidence type="ECO:0000256" key="3">
    <source>
        <dbReference type="PROSITE-ProRule" id="PRU00169"/>
    </source>
</evidence>
<keyword evidence="3" id="KW-0597">Phosphoprotein</keyword>
<accession>A0A2L2X938</accession>
<dbReference type="GO" id="GO:1902201">
    <property type="term" value="P:negative regulation of bacterial-type flagellum-dependent cell motility"/>
    <property type="evidence" value="ECO:0007669"/>
    <property type="project" value="TreeGrafter"/>
</dbReference>
<dbReference type="InterPro" id="IPR050469">
    <property type="entry name" value="Diguanylate_Cyclase"/>
</dbReference>
<feature type="domain" description="GGDEF" evidence="5">
    <location>
        <begin position="189"/>
        <end position="326"/>
    </location>
</feature>
<dbReference type="SUPFAM" id="SSF55073">
    <property type="entry name" value="Nucleotide cyclase"/>
    <property type="match status" value="1"/>
</dbReference>
<evidence type="ECO:0000259" key="4">
    <source>
        <dbReference type="PROSITE" id="PS50110"/>
    </source>
</evidence>
<dbReference type="InterPro" id="IPR000160">
    <property type="entry name" value="GGDEF_dom"/>
</dbReference>
<evidence type="ECO:0000256" key="2">
    <source>
        <dbReference type="ARBA" id="ARBA00024867"/>
    </source>
</evidence>
<dbReference type="PANTHER" id="PTHR45138">
    <property type="entry name" value="REGULATORY COMPONENTS OF SENSORY TRANSDUCTION SYSTEM"/>
    <property type="match status" value="1"/>
</dbReference>
<dbReference type="SMART" id="SM00267">
    <property type="entry name" value="GGDEF"/>
    <property type="match status" value="1"/>
</dbReference>
<dbReference type="GO" id="GO:0000160">
    <property type="term" value="P:phosphorelay signal transduction system"/>
    <property type="evidence" value="ECO:0007669"/>
    <property type="project" value="InterPro"/>
</dbReference>
<dbReference type="Gene3D" id="3.30.70.270">
    <property type="match status" value="1"/>
</dbReference>
<comment type="function">
    <text evidence="2">May play the central regulatory role in sporulation. It may be an element of the effector pathway responsible for the activation of sporulation genes in response to nutritional stress. Spo0A may act in concert with spo0H (a sigma factor) to control the expression of some genes that are critical to the sporulation process.</text>
</comment>
<dbReference type="FunFam" id="3.30.70.270:FF:000001">
    <property type="entry name" value="Diguanylate cyclase domain protein"/>
    <property type="match status" value="1"/>
</dbReference>
<dbReference type="PROSITE" id="PS50110">
    <property type="entry name" value="RESPONSE_REGULATORY"/>
    <property type="match status" value="1"/>
</dbReference>
<feature type="modified residue" description="4-aspartylphosphate" evidence="3">
    <location>
        <position position="58"/>
    </location>
</feature>
<dbReference type="Pfam" id="PF00990">
    <property type="entry name" value="GGDEF"/>
    <property type="match status" value="1"/>
</dbReference>